<gene>
    <name evidence="2" type="ORF">HK097_001536</name>
</gene>
<feature type="compositionally biased region" description="Low complexity" evidence="1">
    <location>
        <begin position="172"/>
        <end position="186"/>
    </location>
</feature>
<protein>
    <submittedName>
        <fullName evidence="2">Uncharacterized protein</fullName>
    </submittedName>
</protein>
<feature type="compositionally biased region" description="Basic residues" evidence="1">
    <location>
        <begin position="213"/>
        <end position="230"/>
    </location>
</feature>
<evidence type="ECO:0000313" key="3">
    <source>
        <dbReference type="Proteomes" id="UP001212841"/>
    </source>
</evidence>
<feature type="region of interest" description="Disordered" evidence="1">
    <location>
        <begin position="292"/>
        <end position="311"/>
    </location>
</feature>
<feature type="region of interest" description="Disordered" evidence="1">
    <location>
        <begin position="99"/>
        <end position="118"/>
    </location>
</feature>
<dbReference type="EMBL" id="JADGJD010001300">
    <property type="protein sequence ID" value="KAJ3044343.1"/>
    <property type="molecule type" value="Genomic_DNA"/>
</dbReference>
<reference evidence="2" key="1">
    <citation type="submission" date="2020-05" db="EMBL/GenBank/DDBJ databases">
        <title>Phylogenomic resolution of chytrid fungi.</title>
        <authorList>
            <person name="Stajich J.E."/>
            <person name="Amses K."/>
            <person name="Simmons R."/>
            <person name="Seto K."/>
            <person name="Myers J."/>
            <person name="Bonds A."/>
            <person name="Quandt C.A."/>
            <person name="Barry K."/>
            <person name="Liu P."/>
            <person name="Grigoriev I."/>
            <person name="Longcore J.E."/>
            <person name="James T.Y."/>
        </authorList>
    </citation>
    <scope>NUCLEOTIDE SEQUENCE</scope>
    <source>
        <strain evidence="2">JEL0318</strain>
    </source>
</reference>
<feature type="compositionally biased region" description="Acidic residues" evidence="1">
    <location>
        <begin position="668"/>
        <end position="684"/>
    </location>
</feature>
<name>A0AAD5S764_9FUNG</name>
<dbReference type="AlphaFoldDB" id="A0AAD5S764"/>
<feature type="compositionally biased region" description="Polar residues" evidence="1">
    <location>
        <begin position="150"/>
        <end position="163"/>
    </location>
</feature>
<sequence length="748" mass="82102">MPKQFTSIFATVLTKVSFARQKKRDQKVIYHHNHATTILPHKVIAAENHLEPEGSEEPVRVTMEGADSGYGSASASFDRKQWLRNSMGTLERDRKAVEDATAGVGHSGVSPTKNLTSSSSTSIATFIINEDAEQPPLPLPASTLVDDNAEQSPSPTSTASTRLPNEDAEQCSTTRPTSPNTPTLPSQARTSLQLHHRPRVSFDASSRYSGRSAKSRSVRSRRRNNARSRSRSFGTKDRLSEETTETLYYSAASEFAPGSVADLGGGKGGGQVAVVADTKRWIAGVAELQSTADVERTEQPDPRNLKDPAKDGLKRLSWQTFSSDVTDLELELPPPPADQVLPVVDDLPVVEVSLEMPEEPMQQTSTEDRAPPSDTHPQHTPAQSTYIPPRFTSPTSSTSTLETSSIASHRAVITSSRSTSLDSTRYNTTFALSETSFPSPLSAATTLNQSPTSRPPGRERFSNVSRSEVDWTQILHVPDPELRRKPKGNGKYLRGMMKWAKRVIHNTRYNGGASKSSGGMGLGTGKRAKEVVVGVDSKNLWARSLDRPTTLDRKASTIPTPSRPIPVATPLPMPTIMIPPPPKKTTRITFPLRTPLRRSISLHSMRHNRFQTTTPPALKTLTLDRRSKRASIDVVSTRLRRLYYDVVVKGVDLTSVIMEEQDLPVSESDYDEDDDDVEEDEGEAEGGHGVRKGRKRGDSFGRRSVRSFRSGKTNRTMKTVASGRTLTSILTGSDVVVALRYVERGDEF</sequence>
<comment type="caution">
    <text evidence="2">The sequence shown here is derived from an EMBL/GenBank/DDBJ whole genome shotgun (WGS) entry which is preliminary data.</text>
</comment>
<organism evidence="2 3">
    <name type="scientific">Rhizophlyctis rosea</name>
    <dbReference type="NCBI Taxonomy" id="64517"/>
    <lineage>
        <taxon>Eukaryota</taxon>
        <taxon>Fungi</taxon>
        <taxon>Fungi incertae sedis</taxon>
        <taxon>Chytridiomycota</taxon>
        <taxon>Chytridiomycota incertae sedis</taxon>
        <taxon>Chytridiomycetes</taxon>
        <taxon>Rhizophlyctidales</taxon>
        <taxon>Rhizophlyctidaceae</taxon>
        <taxon>Rhizophlyctis</taxon>
    </lineage>
</organism>
<evidence type="ECO:0000256" key="1">
    <source>
        <dbReference type="SAM" id="MobiDB-lite"/>
    </source>
</evidence>
<dbReference type="Proteomes" id="UP001212841">
    <property type="component" value="Unassembled WGS sequence"/>
</dbReference>
<feature type="compositionally biased region" description="Basic and acidic residues" evidence="1">
    <location>
        <begin position="293"/>
        <end position="311"/>
    </location>
</feature>
<feature type="region of interest" description="Disordered" evidence="1">
    <location>
        <begin position="438"/>
        <end position="465"/>
    </location>
</feature>
<feature type="region of interest" description="Disordered" evidence="1">
    <location>
        <begin position="132"/>
        <end position="241"/>
    </location>
</feature>
<keyword evidence="3" id="KW-1185">Reference proteome</keyword>
<accession>A0AAD5S764</accession>
<feature type="region of interest" description="Disordered" evidence="1">
    <location>
        <begin position="356"/>
        <end position="420"/>
    </location>
</feature>
<feature type="compositionally biased region" description="Pro residues" evidence="1">
    <location>
        <begin position="561"/>
        <end position="583"/>
    </location>
</feature>
<feature type="region of interest" description="Disordered" evidence="1">
    <location>
        <begin position="552"/>
        <end position="587"/>
    </location>
</feature>
<evidence type="ECO:0000313" key="2">
    <source>
        <dbReference type="EMBL" id="KAJ3044343.1"/>
    </source>
</evidence>
<proteinExistence type="predicted"/>
<feature type="region of interest" description="Disordered" evidence="1">
    <location>
        <begin position="662"/>
        <end position="717"/>
    </location>
</feature>
<feature type="compositionally biased region" description="Polar residues" evidence="1">
    <location>
        <begin position="438"/>
        <end position="452"/>
    </location>
</feature>
<feature type="compositionally biased region" description="Low complexity" evidence="1">
    <location>
        <begin position="392"/>
        <end position="420"/>
    </location>
</feature>